<evidence type="ECO:0000256" key="2">
    <source>
        <dbReference type="ARBA" id="ARBA00010617"/>
    </source>
</evidence>
<dbReference type="InterPro" id="IPR036396">
    <property type="entry name" value="Cyt_P450_sf"/>
</dbReference>
<organism evidence="11">
    <name type="scientific">Dissoconium aciculare CBS 342.82</name>
    <dbReference type="NCBI Taxonomy" id="1314786"/>
    <lineage>
        <taxon>Eukaryota</taxon>
        <taxon>Fungi</taxon>
        <taxon>Dikarya</taxon>
        <taxon>Ascomycota</taxon>
        <taxon>Pezizomycotina</taxon>
        <taxon>Dothideomycetes</taxon>
        <taxon>Dothideomycetidae</taxon>
        <taxon>Mycosphaerellales</taxon>
        <taxon>Dissoconiaceae</taxon>
        <taxon>Dissoconium</taxon>
    </lineage>
</organism>
<dbReference type="Proteomes" id="UP000504637">
    <property type="component" value="Unplaced"/>
</dbReference>
<evidence type="ECO:0000256" key="9">
    <source>
        <dbReference type="RuleBase" id="RU000461"/>
    </source>
</evidence>
<keyword evidence="4 8" id="KW-0479">Metal-binding</keyword>
<dbReference type="InterPro" id="IPR002401">
    <property type="entry name" value="Cyt_P450_E_grp-I"/>
</dbReference>
<keyword evidence="7 9" id="KW-0503">Monooxygenase</keyword>
<evidence type="ECO:0000256" key="3">
    <source>
        <dbReference type="ARBA" id="ARBA00022617"/>
    </source>
</evidence>
<dbReference type="PRINTS" id="PR00463">
    <property type="entry name" value="EP450I"/>
</dbReference>
<keyword evidence="10" id="KW-1185">Reference proteome</keyword>
<dbReference type="InterPro" id="IPR017972">
    <property type="entry name" value="Cyt_P450_CS"/>
</dbReference>
<sequence length="487" mass="55072">MIKKHGLPFSIDHKIRMLFREPEALFGQYYLKKYDVSGPTHGIYDSLGGLKAVHSIDVENLKAVLCTSFGDWVVSKARRQALKPLAQGGILTTEGTEWLHNRKFFQRHLNSVKSRDMRDVEGDIQLLFVATGEVNDEGWTLREVNMSDLLQRLTLDASTRFLFGVTAEAQVSGMLESSMSYSPEKRSDMQTAMAKYTEALQFIRTMVTARGALGSAGWMADSFKYRRACRYLQQFADLLIENGLKNAESAGLINQMYVELRDPIQVRDNLLELVLGGQNMTSSILEWALAELELRPDVYKNLRTEILATFGPEHSMENEKLSDQSPKVEMTWNNLKKCETLQNVLNETLRCYPTLANINKAAARDTIVPRGGGPDGSLPVAVSKGATFTCNIFLMHRRKQIWGEDAWEWNPERWINRSVGPEFAAFGGGQRICVGKQMSITQMSFVLARFVQHFEAIKAPDDANNLAMQYRPVLAPKRVRLFLKRSS</sequence>
<accession>A0A6J3MIC2</accession>
<dbReference type="InterPro" id="IPR047146">
    <property type="entry name" value="Cyt_P450_E_CYP52_fungi"/>
</dbReference>
<dbReference type="Pfam" id="PF00067">
    <property type="entry name" value="p450"/>
    <property type="match status" value="1"/>
</dbReference>
<dbReference type="InterPro" id="IPR001128">
    <property type="entry name" value="Cyt_P450"/>
</dbReference>
<evidence type="ECO:0000313" key="11">
    <source>
        <dbReference type="RefSeq" id="XP_033464689.1"/>
    </source>
</evidence>
<dbReference type="PRINTS" id="PR00385">
    <property type="entry name" value="P450"/>
</dbReference>
<evidence type="ECO:0000256" key="8">
    <source>
        <dbReference type="PIRSR" id="PIRSR602401-1"/>
    </source>
</evidence>
<dbReference type="GO" id="GO:0016705">
    <property type="term" value="F:oxidoreductase activity, acting on paired donors, with incorporation or reduction of molecular oxygen"/>
    <property type="evidence" value="ECO:0007669"/>
    <property type="project" value="InterPro"/>
</dbReference>
<evidence type="ECO:0000256" key="5">
    <source>
        <dbReference type="ARBA" id="ARBA00023002"/>
    </source>
</evidence>
<keyword evidence="6 8" id="KW-0408">Iron</keyword>
<reference evidence="11" key="1">
    <citation type="submission" date="2020-01" db="EMBL/GenBank/DDBJ databases">
        <authorList>
            <consortium name="DOE Joint Genome Institute"/>
            <person name="Haridas S."/>
            <person name="Albert R."/>
            <person name="Binder M."/>
            <person name="Bloem J."/>
            <person name="Labutti K."/>
            <person name="Salamov A."/>
            <person name="Andreopoulos B."/>
            <person name="Baker S.E."/>
            <person name="Barry K."/>
            <person name="Bills G."/>
            <person name="Bluhm B.H."/>
            <person name="Cannon C."/>
            <person name="Castanera R."/>
            <person name="Culley D.E."/>
            <person name="Daum C."/>
            <person name="Ezra D."/>
            <person name="Gonzalez J.B."/>
            <person name="Henrissat B."/>
            <person name="Kuo A."/>
            <person name="Liang C."/>
            <person name="Lipzen A."/>
            <person name="Lutzoni F."/>
            <person name="Magnuson J."/>
            <person name="Mondo S."/>
            <person name="Nolan M."/>
            <person name="Ohm R."/>
            <person name="Pangilinan J."/>
            <person name="Park H.-J."/>
            <person name="Ramirez L."/>
            <person name="Alfaro M."/>
            <person name="Sun H."/>
            <person name="Tritt A."/>
            <person name="Yoshinaga Y."/>
            <person name="Zwiers L.-H."/>
            <person name="Turgeon B.G."/>
            <person name="Goodwin S.B."/>
            <person name="Spatafora J.W."/>
            <person name="Crous P.W."/>
            <person name="Grigoriev I.V."/>
        </authorList>
    </citation>
    <scope>NUCLEOTIDE SEQUENCE</scope>
    <source>
        <strain evidence="11">CBS 342.82</strain>
    </source>
</reference>
<evidence type="ECO:0000256" key="4">
    <source>
        <dbReference type="ARBA" id="ARBA00022723"/>
    </source>
</evidence>
<evidence type="ECO:0000256" key="1">
    <source>
        <dbReference type="ARBA" id="ARBA00001971"/>
    </source>
</evidence>
<dbReference type="Gene3D" id="1.10.630.10">
    <property type="entry name" value="Cytochrome P450"/>
    <property type="match status" value="1"/>
</dbReference>
<dbReference type="PANTHER" id="PTHR24287">
    <property type="entry name" value="P450, PUTATIVE (EUROFUNG)-RELATED"/>
    <property type="match status" value="1"/>
</dbReference>
<dbReference type="RefSeq" id="XP_033464689.1">
    <property type="nucleotide sequence ID" value="XM_033607240.1"/>
</dbReference>
<evidence type="ECO:0000256" key="6">
    <source>
        <dbReference type="ARBA" id="ARBA00023004"/>
    </source>
</evidence>
<dbReference type="OrthoDB" id="1470350at2759"/>
<gene>
    <name evidence="11" type="ORF">K489DRAFT_406321</name>
</gene>
<evidence type="ECO:0000313" key="10">
    <source>
        <dbReference type="Proteomes" id="UP000504637"/>
    </source>
</evidence>
<feature type="binding site" description="axial binding residue" evidence="8">
    <location>
        <position position="433"/>
    </location>
    <ligand>
        <name>heme</name>
        <dbReference type="ChEBI" id="CHEBI:30413"/>
    </ligand>
    <ligandPart>
        <name>Fe</name>
        <dbReference type="ChEBI" id="CHEBI:18248"/>
    </ligandPart>
</feature>
<dbReference type="GO" id="GO:0005506">
    <property type="term" value="F:iron ion binding"/>
    <property type="evidence" value="ECO:0007669"/>
    <property type="project" value="InterPro"/>
</dbReference>
<dbReference type="AlphaFoldDB" id="A0A6J3MIC2"/>
<keyword evidence="5 9" id="KW-0560">Oxidoreductase</keyword>
<evidence type="ECO:0000256" key="7">
    <source>
        <dbReference type="ARBA" id="ARBA00023033"/>
    </source>
</evidence>
<proteinExistence type="inferred from homology"/>
<dbReference type="SUPFAM" id="SSF48264">
    <property type="entry name" value="Cytochrome P450"/>
    <property type="match status" value="1"/>
</dbReference>
<comment type="cofactor">
    <cofactor evidence="1 8">
        <name>heme</name>
        <dbReference type="ChEBI" id="CHEBI:30413"/>
    </cofactor>
</comment>
<reference evidence="11" key="3">
    <citation type="submission" date="2025-08" db="UniProtKB">
        <authorList>
            <consortium name="RefSeq"/>
        </authorList>
    </citation>
    <scope>IDENTIFICATION</scope>
    <source>
        <strain evidence="11">CBS 342.82</strain>
    </source>
</reference>
<reference evidence="11" key="2">
    <citation type="submission" date="2020-04" db="EMBL/GenBank/DDBJ databases">
        <authorList>
            <consortium name="NCBI Genome Project"/>
        </authorList>
    </citation>
    <scope>NUCLEOTIDE SEQUENCE</scope>
    <source>
        <strain evidence="11">CBS 342.82</strain>
    </source>
</reference>
<dbReference type="GeneID" id="54365040"/>
<dbReference type="PANTHER" id="PTHR24287:SF1">
    <property type="entry name" value="P450, PUTATIVE (EUROFUNG)-RELATED"/>
    <property type="match status" value="1"/>
</dbReference>
<dbReference type="GO" id="GO:0004497">
    <property type="term" value="F:monooxygenase activity"/>
    <property type="evidence" value="ECO:0007669"/>
    <property type="project" value="UniProtKB-KW"/>
</dbReference>
<dbReference type="GO" id="GO:0020037">
    <property type="term" value="F:heme binding"/>
    <property type="evidence" value="ECO:0007669"/>
    <property type="project" value="InterPro"/>
</dbReference>
<keyword evidence="3 8" id="KW-0349">Heme</keyword>
<comment type="similarity">
    <text evidence="2 9">Belongs to the cytochrome P450 family.</text>
</comment>
<protein>
    <submittedName>
        <fullName evidence="11">Cytochrome P450</fullName>
    </submittedName>
</protein>
<name>A0A6J3MIC2_9PEZI</name>
<dbReference type="PROSITE" id="PS00086">
    <property type="entry name" value="CYTOCHROME_P450"/>
    <property type="match status" value="1"/>
</dbReference>